<sequence>MTDYQNRAERCSAQRVETRKIRTEYKQEMKASRCLDHNAKKFRKTIYQEKGNVRVVYDGTDQAVNIAADKEECDAVEASSSETGTLTVMAVKKLKSLLKAFKLTWNIPPFISLHMFDCSGVSVNAADRKNTELGESKNDTEEKENDFRKDDEAGQQKEEAEISLVSEKKINSSYNEKSTKEVAWMVTSPASIKNVIREETASLLITSPQSLIGLVFNRTLYVKLSIIGRVKESAALTGIQEVTFSPVEEVKKKILRCLKKKTGTVVPKIKTVWKRLFD</sequence>
<dbReference type="Proteomes" id="UP001476247">
    <property type="component" value="Unassembled WGS sequence"/>
</dbReference>
<evidence type="ECO:0000313" key="2">
    <source>
        <dbReference type="EMBL" id="GAA5799970.1"/>
    </source>
</evidence>
<dbReference type="EMBL" id="BAABUJ010000014">
    <property type="protein sequence ID" value="GAA5799970.1"/>
    <property type="molecule type" value="Genomic_DNA"/>
</dbReference>
<organism evidence="2 3">
    <name type="scientific">Helicostylum pulchrum</name>
    <dbReference type="NCBI Taxonomy" id="562976"/>
    <lineage>
        <taxon>Eukaryota</taxon>
        <taxon>Fungi</taxon>
        <taxon>Fungi incertae sedis</taxon>
        <taxon>Mucoromycota</taxon>
        <taxon>Mucoromycotina</taxon>
        <taxon>Mucoromycetes</taxon>
        <taxon>Mucorales</taxon>
        <taxon>Mucorineae</taxon>
        <taxon>Mucoraceae</taxon>
        <taxon>Helicostylum</taxon>
    </lineage>
</organism>
<keyword evidence="3" id="KW-1185">Reference proteome</keyword>
<name>A0ABP9Y079_9FUNG</name>
<accession>A0ABP9Y079</accession>
<evidence type="ECO:0000256" key="1">
    <source>
        <dbReference type="SAM" id="MobiDB-lite"/>
    </source>
</evidence>
<comment type="caution">
    <text evidence="2">The sequence shown here is derived from an EMBL/GenBank/DDBJ whole genome shotgun (WGS) entry which is preliminary data.</text>
</comment>
<reference evidence="2 3" key="1">
    <citation type="submission" date="2024-04" db="EMBL/GenBank/DDBJ databases">
        <title>genome sequences of Mucor flavus KT1a and Helicostylum pulchrum KT1b strains isolation_sourced from the surface of a dry-aged beef.</title>
        <authorList>
            <person name="Toyotome T."/>
            <person name="Hosono M."/>
            <person name="Torimaru M."/>
            <person name="Fukuda K."/>
            <person name="Mikami N."/>
        </authorList>
    </citation>
    <scope>NUCLEOTIDE SEQUENCE [LARGE SCALE GENOMIC DNA]</scope>
    <source>
        <strain evidence="2 3">KT1b</strain>
    </source>
</reference>
<feature type="region of interest" description="Disordered" evidence="1">
    <location>
        <begin position="132"/>
        <end position="161"/>
    </location>
</feature>
<protein>
    <submittedName>
        <fullName evidence="2">Uncharacterized protein</fullName>
    </submittedName>
</protein>
<proteinExistence type="predicted"/>
<evidence type="ECO:0000313" key="3">
    <source>
        <dbReference type="Proteomes" id="UP001476247"/>
    </source>
</evidence>
<gene>
    <name evidence="2" type="ORF">HPULCUR_005391</name>
</gene>